<proteinExistence type="predicted"/>
<keyword evidence="3" id="KW-1185">Reference proteome</keyword>
<feature type="transmembrane region" description="Helical" evidence="1">
    <location>
        <begin position="179"/>
        <end position="203"/>
    </location>
</feature>
<comment type="caution">
    <text evidence="2">The sequence shown here is derived from an EMBL/GenBank/DDBJ whole genome shotgun (WGS) entry which is preliminary data.</text>
</comment>
<dbReference type="AlphaFoldDB" id="A0ABD3XTK6"/>
<evidence type="ECO:0000313" key="3">
    <source>
        <dbReference type="Proteomes" id="UP001634394"/>
    </source>
</evidence>
<keyword evidence="1" id="KW-0812">Transmembrane</keyword>
<dbReference type="Gene3D" id="2.60.40.10">
    <property type="entry name" value="Immunoglobulins"/>
    <property type="match status" value="1"/>
</dbReference>
<name>A0ABD3XTK6_SINWO</name>
<sequence length="231" mass="25927">TVNLSYDYQVAPDEEVNQLVWVFNDTVDMLFWGSDMQKFITRPVYSNRVSRDGKYGILLHHVIVADSGNYSLHPTIGTDESSTNQTHQLIVVEDINPSCSCELMSDFPTTIKAKRYTVTIQKCTLEINLTSCCTIGGCPKCIELDTTTTRQRDTAEVMNRMYTIDAQPNTFSSSRQPDLGVIIFIAVISTGTIVLIIVMLFIIRGVRVVLSRINEQLPREAVALIPRNNDT</sequence>
<keyword evidence="1" id="KW-0472">Membrane</keyword>
<feature type="non-terminal residue" evidence="2">
    <location>
        <position position="1"/>
    </location>
</feature>
<organism evidence="2 3">
    <name type="scientific">Sinanodonta woodiana</name>
    <name type="common">Chinese pond mussel</name>
    <name type="synonym">Anodonta woodiana</name>
    <dbReference type="NCBI Taxonomy" id="1069815"/>
    <lineage>
        <taxon>Eukaryota</taxon>
        <taxon>Metazoa</taxon>
        <taxon>Spiralia</taxon>
        <taxon>Lophotrochozoa</taxon>
        <taxon>Mollusca</taxon>
        <taxon>Bivalvia</taxon>
        <taxon>Autobranchia</taxon>
        <taxon>Heteroconchia</taxon>
        <taxon>Palaeoheterodonta</taxon>
        <taxon>Unionida</taxon>
        <taxon>Unionoidea</taxon>
        <taxon>Unionidae</taxon>
        <taxon>Unioninae</taxon>
        <taxon>Sinanodonta</taxon>
    </lineage>
</organism>
<reference evidence="2 3" key="1">
    <citation type="submission" date="2024-11" db="EMBL/GenBank/DDBJ databases">
        <title>Chromosome-level genome assembly of the freshwater bivalve Anodonta woodiana.</title>
        <authorList>
            <person name="Chen X."/>
        </authorList>
    </citation>
    <scope>NUCLEOTIDE SEQUENCE [LARGE SCALE GENOMIC DNA]</scope>
    <source>
        <strain evidence="2">MN2024</strain>
        <tissue evidence="2">Gills</tissue>
    </source>
</reference>
<gene>
    <name evidence="2" type="ORF">ACJMK2_001887</name>
</gene>
<keyword evidence="1" id="KW-1133">Transmembrane helix</keyword>
<evidence type="ECO:0000313" key="2">
    <source>
        <dbReference type="EMBL" id="KAL3889549.1"/>
    </source>
</evidence>
<dbReference type="Proteomes" id="UP001634394">
    <property type="component" value="Unassembled WGS sequence"/>
</dbReference>
<evidence type="ECO:0000256" key="1">
    <source>
        <dbReference type="SAM" id="Phobius"/>
    </source>
</evidence>
<dbReference type="InterPro" id="IPR013783">
    <property type="entry name" value="Ig-like_fold"/>
</dbReference>
<accession>A0ABD3XTK6</accession>
<dbReference type="EMBL" id="JBJQND010000001">
    <property type="protein sequence ID" value="KAL3889549.1"/>
    <property type="molecule type" value="Genomic_DNA"/>
</dbReference>
<protein>
    <submittedName>
        <fullName evidence="2">Uncharacterized protein</fullName>
    </submittedName>
</protein>